<keyword evidence="3" id="KW-1185">Reference proteome</keyword>
<dbReference type="PANTHER" id="PTHR37352:SF1">
    <property type="entry name" value="TESTIS-SPECIFIC GENE 13 PROTEIN"/>
    <property type="match status" value="1"/>
</dbReference>
<dbReference type="AlphaFoldDB" id="A0AAV7BXA0"/>
<dbReference type="InterPro" id="IPR029241">
    <property type="entry name" value="TSGA13"/>
</dbReference>
<dbReference type="EMBL" id="WNYA01000004">
    <property type="protein sequence ID" value="KAG8576812.1"/>
    <property type="molecule type" value="Genomic_DNA"/>
</dbReference>
<protein>
    <recommendedName>
        <fullName evidence="4">HSR domain-containing protein</fullName>
    </recommendedName>
</protein>
<sequence>MDSSSCFNSTVEKEHETLCPPTEDTEGTIQDSRKEVVEEGNNLEPHILLLQKFLGEQAAKQFLDPFHEVTVHNVYPLFIEYTGHSAKDYWRLLRERSDAQLQEIIISQETLKSPLFAKIPSSKFVDHIEYFRRILRIMYRASKINQDKTEVIMSNNPLPTFNEQTVSPMQYLQFAQNKRHSLLPTLKSTVSNEDGAHDKKEMEVRKKSYRFVTKDTYKFKGEFSKRFTEKNSQVLQDTYNLPKCF</sequence>
<feature type="region of interest" description="Disordered" evidence="1">
    <location>
        <begin position="1"/>
        <end position="35"/>
    </location>
</feature>
<dbReference type="Proteomes" id="UP000824782">
    <property type="component" value="Unassembled WGS sequence"/>
</dbReference>
<reference evidence="2" key="1">
    <citation type="thesis" date="2020" institute="ProQuest LLC" country="789 East Eisenhower Parkway, Ann Arbor, MI, USA">
        <title>Comparative Genomics and Chromosome Evolution.</title>
        <authorList>
            <person name="Mudd A.B."/>
        </authorList>
    </citation>
    <scope>NUCLEOTIDE SEQUENCE</scope>
    <source>
        <strain evidence="2">237g6f4</strain>
        <tissue evidence="2">Blood</tissue>
    </source>
</reference>
<name>A0AAV7BXA0_ENGPU</name>
<evidence type="ECO:0000313" key="3">
    <source>
        <dbReference type="Proteomes" id="UP000824782"/>
    </source>
</evidence>
<gene>
    <name evidence="2" type="ORF">GDO81_009983</name>
</gene>
<proteinExistence type="predicted"/>
<evidence type="ECO:0000313" key="2">
    <source>
        <dbReference type="EMBL" id="KAG8576812.1"/>
    </source>
</evidence>
<organism evidence="2 3">
    <name type="scientific">Engystomops pustulosus</name>
    <name type="common">Tungara frog</name>
    <name type="synonym">Physalaemus pustulosus</name>
    <dbReference type="NCBI Taxonomy" id="76066"/>
    <lineage>
        <taxon>Eukaryota</taxon>
        <taxon>Metazoa</taxon>
        <taxon>Chordata</taxon>
        <taxon>Craniata</taxon>
        <taxon>Vertebrata</taxon>
        <taxon>Euteleostomi</taxon>
        <taxon>Amphibia</taxon>
        <taxon>Batrachia</taxon>
        <taxon>Anura</taxon>
        <taxon>Neobatrachia</taxon>
        <taxon>Hyloidea</taxon>
        <taxon>Leptodactylidae</taxon>
        <taxon>Leiuperinae</taxon>
        <taxon>Engystomops</taxon>
    </lineage>
</organism>
<evidence type="ECO:0008006" key="4">
    <source>
        <dbReference type="Google" id="ProtNLM"/>
    </source>
</evidence>
<dbReference type="PANTHER" id="PTHR37352">
    <property type="entry name" value="TESTIS-SPECIFIC GENE 13 PROTEIN"/>
    <property type="match status" value="1"/>
</dbReference>
<feature type="compositionally biased region" description="Polar residues" evidence="1">
    <location>
        <begin position="1"/>
        <end position="10"/>
    </location>
</feature>
<evidence type="ECO:0000256" key="1">
    <source>
        <dbReference type="SAM" id="MobiDB-lite"/>
    </source>
</evidence>
<accession>A0AAV7BXA0</accession>
<comment type="caution">
    <text evidence="2">The sequence shown here is derived from an EMBL/GenBank/DDBJ whole genome shotgun (WGS) entry which is preliminary data.</text>
</comment>